<dbReference type="GO" id="GO:0000045">
    <property type="term" value="P:autophagosome assembly"/>
    <property type="evidence" value="ECO:0007669"/>
    <property type="project" value="TreeGrafter"/>
</dbReference>
<evidence type="ECO:0000313" key="3">
    <source>
        <dbReference type="EMBL" id="KAJ8712035.1"/>
    </source>
</evidence>
<feature type="domain" description="STING ligand-binding" evidence="2">
    <location>
        <begin position="126"/>
        <end position="318"/>
    </location>
</feature>
<feature type="transmembrane region" description="Helical" evidence="1">
    <location>
        <begin position="71"/>
        <end position="91"/>
    </location>
</feature>
<proteinExistence type="predicted"/>
<dbReference type="PANTHER" id="PTHR34339">
    <property type="entry name" value="STIMULATOR OF INTERFERON GENES PROTEIN"/>
    <property type="match status" value="1"/>
</dbReference>
<dbReference type="PANTHER" id="PTHR34339:SF1">
    <property type="entry name" value="STIMULATOR OF INTERFERON GENES PROTEIN"/>
    <property type="match status" value="1"/>
</dbReference>
<evidence type="ECO:0000313" key="4">
    <source>
        <dbReference type="Proteomes" id="UP001231518"/>
    </source>
</evidence>
<dbReference type="GO" id="GO:0045087">
    <property type="term" value="P:innate immune response"/>
    <property type="evidence" value="ECO:0007669"/>
    <property type="project" value="TreeGrafter"/>
</dbReference>
<gene>
    <name evidence="3" type="ORF">PYW07_004877</name>
</gene>
<dbReference type="AlphaFoldDB" id="A0AAD7YDF4"/>
<dbReference type="GO" id="GO:0002218">
    <property type="term" value="P:activation of innate immune response"/>
    <property type="evidence" value="ECO:0007669"/>
    <property type="project" value="InterPro"/>
</dbReference>
<keyword evidence="1" id="KW-1133">Transmembrane helix</keyword>
<reference evidence="3" key="1">
    <citation type="submission" date="2023-03" db="EMBL/GenBank/DDBJ databases">
        <title>Chromosome-level genomes of two armyworms, Mythimna separata and Mythimna loreyi, provide insights into the biosynthesis and reception of sex pheromones.</title>
        <authorList>
            <person name="Zhao H."/>
        </authorList>
    </citation>
    <scope>NUCLEOTIDE SEQUENCE</scope>
    <source>
        <strain evidence="3">BeijingLab</strain>
        <tissue evidence="3">Pupa</tissue>
    </source>
</reference>
<comment type="caution">
    <text evidence="3">The sequence shown here is derived from an EMBL/GenBank/DDBJ whole genome shotgun (WGS) entry which is preliminary data.</text>
</comment>
<organism evidence="3 4">
    <name type="scientific">Mythimna separata</name>
    <name type="common">Oriental armyworm</name>
    <name type="synonym">Pseudaletia separata</name>
    <dbReference type="NCBI Taxonomy" id="271217"/>
    <lineage>
        <taxon>Eukaryota</taxon>
        <taxon>Metazoa</taxon>
        <taxon>Ecdysozoa</taxon>
        <taxon>Arthropoda</taxon>
        <taxon>Hexapoda</taxon>
        <taxon>Insecta</taxon>
        <taxon>Pterygota</taxon>
        <taxon>Neoptera</taxon>
        <taxon>Endopterygota</taxon>
        <taxon>Lepidoptera</taxon>
        <taxon>Glossata</taxon>
        <taxon>Ditrysia</taxon>
        <taxon>Noctuoidea</taxon>
        <taxon>Noctuidae</taxon>
        <taxon>Noctuinae</taxon>
        <taxon>Hadenini</taxon>
        <taxon>Mythimna</taxon>
    </lineage>
</organism>
<accession>A0AAD7YDF4</accession>
<keyword evidence="4" id="KW-1185">Reference proteome</keyword>
<dbReference type="GO" id="GO:0061507">
    <property type="term" value="F:2',3'-cyclic GMP-AMP binding"/>
    <property type="evidence" value="ECO:0007669"/>
    <property type="project" value="TreeGrafter"/>
</dbReference>
<dbReference type="GO" id="GO:0035438">
    <property type="term" value="F:cyclic-di-GMP binding"/>
    <property type="evidence" value="ECO:0007669"/>
    <property type="project" value="TreeGrafter"/>
</dbReference>
<protein>
    <recommendedName>
        <fullName evidence="2">STING ligand-binding domain-containing protein</fullName>
    </recommendedName>
</protein>
<dbReference type="InterPro" id="IPR038623">
    <property type="entry name" value="STING_C_sf"/>
</dbReference>
<name>A0AAD7YDF4_MYTSE</name>
<dbReference type="InterPro" id="IPR055432">
    <property type="entry name" value="STING_LBD"/>
</dbReference>
<dbReference type="GO" id="GO:0032481">
    <property type="term" value="P:positive regulation of type I interferon production"/>
    <property type="evidence" value="ECO:0007669"/>
    <property type="project" value="InterPro"/>
</dbReference>
<dbReference type="GO" id="GO:0005776">
    <property type="term" value="C:autophagosome"/>
    <property type="evidence" value="ECO:0007669"/>
    <property type="project" value="TreeGrafter"/>
</dbReference>
<dbReference type="InterPro" id="IPR029158">
    <property type="entry name" value="STING"/>
</dbReference>
<dbReference type="Pfam" id="PF15009">
    <property type="entry name" value="STING_LBD"/>
    <property type="match status" value="1"/>
</dbReference>
<dbReference type="Gene3D" id="3.40.50.12100">
    <property type="entry name" value="Stimulator of interferon genes protein"/>
    <property type="match status" value="1"/>
</dbReference>
<dbReference type="GO" id="GO:0016239">
    <property type="term" value="P:positive regulation of macroautophagy"/>
    <property type="evidence" value="ECO:0007669"/>
    <property type="project" value="TreeGrafter"/>
</dbReference>
<sequence>MDQNKQIYCFKVLLVAGIAFGSRSLELSNKNVWMYSIARYVLYILTVRAMHGACAVVYDLVHHKRPLDAQLLSKVNVNHAGMFAAVAGFLLFNEQTFIDKSFFFILIATVVTKFPEIEKKKKDSLNYAVWMACSYFEGYLVHILPSDGAKFFGFLENMRVYEDRQGVVFPVRKLFIVATKSLYSPPQLEDLNPPDRIDVAKVEACSPLTEIEKNVAGVRNRIYKNFAYKIYRPGRLPVYLSAIGGTPMYTLYKVLRNRDLSQEIAGINREETVSDFFKALRSIIAKSPECRDKCELIYFDDTDRDQNLADVLLNRIRELEPNFEEIIAQRSPRRARVPRAPAAHARV</sequence>
<dbReference type="Proteomes" id="UP001231518">
    <property type="component" value="Chromosome 17"/>
</dbReference>
<keyword evidence="1" id="KW-0472">Membrane</keyword>
<feature type="transmembrane region" description="Helical" evidence="1">
    <location>
        <begin position="7"/>
        <end position="25"/>
    </location>
</feature>
<evidence type="ECO:0000259" key="2">
    <source>
        <dbReference type="Pfam" id="PF15009"/>
    </source>
</evidence>
<dbReference type="GO" id="GO:0061709">
    <property type="term" value="P:reticulophagy"/>
    <property type="evidence" value="ECO:0007669"/>
    <property type="project" value="TreeGrafter"/>
</dbReference>
<evidence type="ECO:0000256" key="1">
    <source>
        <dbReference type="SAM" id="Phobius"/>
    </source>
</evidence>
<feature type="transmembrane region" description="Helical" evidence="1">
    <location>
        <begin position="37"/>
        <end position="59"/>
    </location>
</feature>
<dbReference type="EMBL" id="JARGEI010000021">
    <property type="protein sequence ID" value="KAJ8712035.1"/>
    <property type="molecule type" value="Genomic_DNA"/>
</dbReference>
<dbReference type="GO" id="GO:0005789">
    <property type="term" value="C:endoplasmic reticulum membrane"/>
    <property type="evidence" value="ECO:0007669"/>
    <property type="project" value="TreeGrafter"/>
</dbReference>
<keyword evidence="1" id="KW-0812">Transmembrane</keyword>